<gene>
    <name evidence="2" type="ORF">CEUR00632_LOCUS10056</name>
    <name evidence="3" type="ORF">CEUR00632_LOCUS10057</name>
</gene>
<dbReference type="Gene3D" id="3.10.180.10">
    <property type="entry name" value="2,3-Dihydroxybiphenyl 1,2-Dioxygenase, domain 1"/>
    <property type="match status" value="1"/>
</dbReference>
<reference evidence="2" key="1">
    <citation type="submission" date="2021-01" db="EMBL/GenBank/DDBJ databases">
        <authorList>
            <person name="Corre E."/>
            <person name="Pelletier E."/>
            <person name="Niang G."/>
            <person name="Scheremetjew M."/>
            <person name="Finn R."/>
            <person name="Kale V."/>
            <person name="Holt S."/>
            <person name="Cochrane G."/>
            <person name="Meng A."/>
            <person name="Brown T."/>
            <person name="Cohen L."/>
        </authorList>
    </citation>
    <scope>NUCLEOTIDE SEQUENCE</scope>
    <source>
        <strain evidence="2">CCMP219</strain>
    </source>
</reference>
<dbReference type="PANTHER" id="PTHR21366">
    <property type="entry name" value="GLYOXALASE FAMILY PROTEIN"/>
    <property type="match status" value="1"/>
</dbReference>
<dbReference type="InterPro" id="IPR029068">
    <property type="entry name" value="Glyas_Bleomycin-R_OHBP_Dase"/>
</dbReference>
<dbReference type="EMBL" id="HBEC01021817">
    <property type="protein sequence ID" value="CAD8290018.1"/>
    <property type="molecule type" value="Transcribed_RNA"/>
</dbReference>
<name>A0A6U2FPE7_9CHLO</name>
<dbReference type="InterPro" id="IPR050383">
    <property type="entry name" value="GlyoxalaseI/FosfomycinResist"/>
</dbReference>
<dbReference type="SUPFAM" id="SSF54593">
    <property type="entry name" value="Glyoxalase/Bleomycin resistance protein/Dihydroxybiphenyl dioxygenase"/>
    <property type="match status" value="1"/>
</dbReference>
<dbReference type="InterPro" id="IPR037523">
    <property type="entry name" value="VOC_core"/>
</dbReference>
<dbReference type="PROSITE" id="PS51819">
    <property type="entry name" value="VOC"/>
    <property type="match status" value="1"/>
</dbReference>
<dbReference type="PANTHER" id="PTHR21366:SF22">
    <property type="entry name" value="VOC DOMAIN-CONTAINING PROTEIN"/>
    <property type="match status" value="1"/>
</dbReference>
<proteinExistence type="predicted"/>
<dbReference type="InterPro" id="IPR004360">
    <property type="entry name" value="Glyas_Fos-R_dOase_dom"/>
</dbReference>
<organism evidence="2">
    <name type="scientific">Chlamydomonas euryale</name>
    <dbReference type="NCBI Taxonomy" id="1486919"/>
    <lineage>
        <taxon>Eukaryota</taxon>
        <taxon>Viridiplantae</taxon>
        <taxon>Chlorophyta</taxon>
        <taxon>core chlorophytes</taxon>
        <taxon>Chlorophyceae</taxon>
        <taxon>CS clade</taxon>
        <taxon>Chlamydomonadales</taxon>
        <taxon>Chlamydomonadaceae</taxon>
        <taxon>Chlamydomonas</taxon>
    </lineage>
</organism>
<protein>
    <recommendedName>
        <fullName evidence="1">VOC domain-containing protein</fullName>
    </recommendedName>
</protein>
<feature type="domain" description="VOC" evidence="1">
    <location>
        <begin position="98"/>
        <end position="217"/>
    </location>
</feature>
<accession>A0A6U2FPE7</accession>
<sequence>MRAMQTAPMRITRASRAAAHVAVPGGAAAALRLVGTAGPRDCRTAAAAARSGVELAAVRFVGGAERRGRPVVVPALDVRTPLSARIRMAQPGRVAFTGVHHVALLCEDLDRSLAFYEGVLGLEINPDRPHSKLPYRGAWLWIGPEMIHLMQLPNPDPLQGRPEHGGRDRHFCTGVEDIEPLIGRLDEAGIEYTRSMSGRPAVFFRDPDMNVLEVVQTDAWR</sequence>
<dbReference type="EMBL" id="HBEC01021816">
    <property type="protein sequence ID" value="CAD8290017.1"/>
    <property type="molecule type" value="Transcribed_RNA"/>
</dbReference>
<evidence type="ECO:0000313" key="3">
    <source>
        <dbReference type="EMBL" id="CAD8290018.1"/>
    </source>
</evidence>
<evidence type="ECO:0000259" key="1">
    <source>
        <dbReference type="PROSITE" id="PS51819"/>
    </source>
</evidence>
<evidence type="ECO:0000313" key="2">
    <source>
        <dbReference type="EMBL" id="CAD8290017.1"/>
    </source>
</evidence>
<dbReference type="AlphaFoldDB" id="A0A6U2FPE7"/>
<dbReference type="Pfam" id="PF00903">
    <property type="entry name" value="Glyoxalase"/>
    <property type="match status" value="1"/>
</dbReference>
<dbReference type="CDD" id="cd07245">
    <property type="entry name" value="VOC_like"/>
    <property type="match status" value="1"/>
</dbReference>